<evidence type="ECO:0000256" key="8">
    <source>
        <dbReference type="PROSITE-ProRule" id="PRU00042"/>
    </source>
</evidence>
<feature type="domain" description="C2H2-type" evidence="10">
    <location>
        <begin position="1016"/>
        <end position="1043"/>
    </location>
</feature>
<dbReference type="Pfam" id="PF00096">
    <property type="entry name" value="zf-C2H2"/>
    <property type="match status" value="5"/>
</dbReference>
<evidence type="ECO:0000256" key="6">
    <source>
        <dbReference type="ARBA" id="ARBA00023125"/>
    </source>
</evidence>
<feature type="domain" description="C2H2-type" evidence="10">
    <location>
        <begin position="530"/>
        <end position="552"/>
    </location>
</feature>
<feature type="domain" description="C2H2-type" evidence="10">
    <location>
        <begin position="121"/>
        <end position="148"/>
    </location>
</feature>
<keyword evidence="2" id="KW-0479">Metal-binding</keyword>
<feature type="domain" description="C2H2-type" evidence="10">
    <location>
        <begin position="1072"/>
        <end position="1099"/>
    </location>
</feature>
<dbReference type="GO" id="GO:0005634">
    <property type="term" value="C:nucleus"/>
    <property type="evidence" value="ECO:0007669"/>
    <property type="project" value="UniProtKB-SubCell"/>
</dbReference>
<dbReference type="SMART" id="SM00355">
    <property type="entry name" value="ZnF_C2H2"/>
    <property type="match status" value="30"/>
</dbReference>
<feature type="domain" description="C2H2-type" evidence="10">
    <location>
        <begin position="442"/>
        <end position="470"/>
    </location>
</feature>
<dbReference type="FunFam" id="3.30.160.60:FF:001498">
    <property type="entry name" value="Zinc finger protein 404"/>
    <property type="match status" value="1"/>
</dbReference>
<keyword evidence="6" id="KW-0238">DNA-binding</keyword>
<feature type="compositionally biased region" description="Low complexity" evidence="9">
    <location>
        <begin position="243"/>
        <end position="261"/>
    </location>
</feature>
<evidence type="ECO:0000256" key="4">
    <source>
        <dbReference type="ARBA" id="ARBA00022771"/>
    </source>
</evidence>
<dbReference type="PROSITE" id="PS50157">
    <property type="entry name" value="ZINC_FINGER_C2H2_2"/>
    <property type="match status" value="21"/>
</dbReference>
<organism evidence="11 12">
    <name type="scientific">Trichonephila inaurata madagascariensis</name>
    <dbReference type="NCBI Taxonomy" id="2747483"/>
    <lineage>
        <taxon>Eukaryota</taxon>
        <taxon>Metazoa</taxon>
        <taxon>Ecdysozoa</taxon>
        <taxon>Arthropoda</taxon>
        <taxon>Chelicerata</taxon>
        <taxon>Arachnida</taxon>
        <taxon>Araneae</taxon>
        <taxon>Araneomorphae</taxon>
        <taxon>Entelegynae</taxon>
        <taxon>Araneoidea</taxon>
        <taxon>Nephilidae</taxon>
        <taxon>Trichonephila</taxon>
        <taxon>Trichonephila inaurata</taxon>
    </lineage>
</organism>
<dbReference type="InterPro" id="IPR013087">
    <property type="entry name" value="Znf_C2H2_type"/>
</dbReference>
<dbReference type="Pfam" id="PF13912">
    <property type="entry name" value="zf-C2H2_6"/>
    <property type="match status" value="3"/>
</dbReference>
<feature type="domain" description="C2H2-type" evidence="10">
    <location>
        <begin position="184"/>
        <end position="211"/>
    </location>
</feature>
<feature type="domain" description="C2H2-type" evidence="10">
    <location>
        <begin position="412"/>
        <end position="434"/>
    </location>
</feature>
<dbReference type="FunFam" id="3.30.160.60:FF:000100">
    <property type="entry name" value="Zinc finger 45-like"/>
    <property type="match status" value="1"/>
</dbReference>
<evidence type="ECO:0000256" key="5">
    <source>
        <dbReference type="ARBA" id="ARBA00022833"/>
    </source>
</evidence>
<gene>
    <name evidence="11" type="primary">NCL1_54809</name>
    <name evidence="11" type="ORF">TNIN_21551</name>
</gene>
<feature type="compositionally biased region" description="Basic and acidic residues" evidence="9">
    <location>
        <begin position="997"/>
        <end position="1007"/>
    </location>
</feature>
<name>A0A8X6WUQ7_9ARAC</name>
<comment type="caution">
    <text evidence="11">The sequence shown here is derived from an EMBL/GenBank/DDBJ whole genome shotgun (WGS) entry which is preliminary data.</text>
</comment>
<feature type="compositionally biased region" description="Low complexity" evidence="9">
    <location>
        <begin position="1196"/>
        <end position="1206"/>
    </location>
</feature>
<dbReference type="EMBL" id="BMAV01001880">
    <property type="protein sequence ID" value="GFY40371.1"/>
    <property type="molecule type" value="Genomic_DNA"/>
</dbReference>
<dbReference type="OrthoDB" id="10014897at2759"/>
<accession>A0A8X6WUQ7</accession>
<feature type="region of interest" description="Disordered" evidence="9">
    <location>
        <begin position="1182"/>
        <end position="1250"/>
    </location>
</feature>
<dbReference type="PANTHER" id="PTHR24379">
    <property type="entry name" value="KRAB AND ZINC FINGER DOMAIN-CONTAINING"/>
    <property type="match status" value="1"/>
</dbReference>
<keyword evidence="3" id="KW-0677">Repeat</keyword>
<feature type="domain" description="C2H2-type" evidence="10">
    <location>
        <begin position="26"/>
        <end position="53"/>
    </location>
</feature>
<dbReference type="GO" id="GO:0003677">
    <property type="term" value="F:DNA binding"/>
    <property type="evidence" value="ECO:0007669"/>
    <property type="project" value="UniProtKB-KW"/>
</dbReference>
<dbReference type="InterPro" id="IPR036236">
    <property type="entry name" value="Znf_C2H2_sf"/>
</dbReference>
<evidence type="ECO:0000259" key="10">
    <source>
        <dbReference type="PROSITE" id="PS50157"/>
    </source>
</evidence>
<evidence type="ECO:0000313" key="12">
    <source>
        <dbReference type="Proteomes" id="UP000886998"/>
    </source>
</evidence>
<feature type="domain" description="C2H2-type" evidence="10">
    <location>
        <begin position="924"/>
        <end position="951"/>
    </location>
</feature>
<feature type="domain" description="C2H2-type" evidence="10">
    <location>
        <begin position="895"/>
        <end position="922"/>
    </location>
</feature>
<dbReference type="SUPFAM" id="SSF57667">
    <property type="entry name" value="beta-beta-alpha zinc fingers"/>
    <property type="match status" value="10"/>
</dbReference>
<evidence type="ECO:0000256" key="7">
    <source>
        <dbReference type="ARBA" id="ARBA00023242"/>
    </source>
</evidence>
<evidence type="ECO:0000256" key="1">
    <source>
        <dbReference type="ARBA" id="ARBA00004123"/>
    </source>
</evidence>
<protein>
    <submittedName>
        <fullName evidence="11">Zinc finger protein</fullName>
    </submittedName>
</protein>
<evidence type="ECO:0000256" key="9">
    <source>
        <dbReference type="SAM" id="MobiDB-lite"/>
    </source>
</evidence>
<evidence type="ECO:0000256" key="3">
    <source>
        <dbReference type="ARBA" id="ARBA00022737"/>
    </source>
</evidence>
<keyword evidence="7" id="KW-0539">Nucleus</keyword>
<keyword evidence="4 8" id="KW-0863">Zinc-finger</keyword>
<comment type="subcellular location">
    <subcellularLocation>
        <location evidence="1">Nucleus</location>
    </subcellularLocation>
</comment>
<feature type="domain" description="C2H2-type" evidence="10">
    <location>
        <begin position="685"/>
        <end position="707"/>
    </location>
</feature>
<dbReference type="Proteomes" id="UP000886998">
    <property type="component" value="Unassembled WGS sequence"/>
</dbReference>
<feature type="domain" description="C2H2-type" evidence="10">
    <location>
        <begin position="155"/>
        <end position="183"/>
    </location>
</feature>
<dbReference type="FunFam" id="3.30.160.60:FF:000875">
    <property type="entry name" value="zinc finger protein 236 isoform X7"/>
    <property type="match status" value="1"/>
</dbReference>
<dbReference type="GO" id="GO:0008270">
    <property type="term" value="F:zinc ion binding"/>
    <property type="evidence" value="ECO:0007669"/>
    <property type="project" value="UniProtKB-KW"/>
</dbReference>
<feature type="domain" description="C2H2-type" evidence="10">
    <location>
        <begin position="379"/>
        <end position="402"/>
    </location>
</feature>
<feature type="domain" description="C2H2-type" evidence="10">
    <location>
        <begin position="1157"/>
        <end position="1185"/>
    </location>
</feature>
<sequence length="1250" mass="143761">MDRQVKIFRKLFEKKKTAVHTELSLYNCTYCNSPFKHKRSRDRHHKLHTGEKKYVCPKCPSNFSRSDHLNAHMKKHDKKRPFKCQFCNLFYKTMASLTSHTQHHKKNMLEKSSENEAQKSFKCLICGKTFATAPDLKTHCNTHNQGNGRRRGKYIPCRFCQSTFPSTRTLEKHVEKMHALETQGKCPICLEEFSTLEALIEHKKSHEDSQAPSRFSCTWCGENEFPSRDLLQKHIQETHFLMGSNTGSSTAASSSSPWSNPRATPDAPNQKRSPSESTIQCYNCTMYFDNPTDLTKHIETAHSSYAEMKSSGYPMGNYFRGFPQCKDHDRVQVQQGPGFLLRNPQVRSKSSSPRHNTMPDVYVNNPFYYPPYPAFSRSFICNQCPEAFVDFESFKEHQKCIHLTSGTTSTPYSCLECDGKFPTQELLDQHMTSHYLASSVEYECQNCKRAFTQPEQLQRHLLEAHSQQLHQCAVCKDVFESKLSLQLHFSSVHSCTRTTYSCKLCHLIFKTEAESFSHVKLIHLTKQLKFRCNFCNLTYESDSQLQDHFLTHRSFTCRFCREEFHIEFLLDQHIRDQHPEGPSQSLLPSEGDMVQNLSTKPRMDSESFNSLSKIQLRCDMCDTSFAAESSLNVHRRQAHNIRVLGSQKPGQTTLSLNCAYCSETCKNRNELENHMKIHNDGSSKHKCNICDEMFPSAATLSEHKLAHCKIVTNNTCVTCRTTLKLEEHFHAHLYQHNPQGLPAPCVICRQTLMSDIDVQVHARYHLKETDSLYPCCVCRRKYIKDEQIVSGKEANQTYMCKDCYHGNNFKCVECNIKFESLSELEKHKSSHKNVFQCITCQQNYDNVNKMEAHVKLHLLQDGRTHLCHICNKIYDSPAKLQCHLIEHTYEGSSIYHCYLCRSVFAQPYLIQQHMLEHCIEKKPFECPFCNHKFFFRAELDNHSFSHVPKPNQSQGTNNGQDLLSSKRFEATSKPPVQGSTKQRGSLCPEEFNSSGDTQKHQFKEHSDSKLQNSKKVCCPDCNETFPCHSTMQGHRRLHSLSKMFTCSECRKEFQRAENLATHMRIHTGEKPYKCEVCNKTFARKDSRKAHMKTHSDEKLFMFPHCKKTFAKNSHAIEQMRIHITSTTHPCELCSESFPSSAGHKRHLAEAHSKVFAYNCSVCNEMFESSEALDQHLLENHKVENGRDDSVDDDLSKSSLGHTSSSNDLKDSDSSIGNSNMEESDARDSPLSIEEGNSHLENHIPTPQTVA</sequence>
<feature type="domain" description="C2H2-type" evidence="10">
    <location>
        <begin position="656"/>
        <end position="683"/>
    </location>
</feature>
<reference evidence="11" key="1">
    <citation type="submission" date="2020-08" db="EMBL/GenBank/DDBJ databases">
        <title>Multicomponent nature underlies the extraordinary mechanical properties of spider dragline silk.</title>
        <authorList>
            <person name="Kono N."/>
            <person name="Nakamura H."/>
            <person name="Mori M."/>
            <person name="Yoshida Y."/>
            <person name="Ohtoshi R."/>
            <person name="Malay A.D."/>
            <person name="Moran D.A.P."/>
            <person name="Tomita M."/>
            <person name="Numata K."/>
            <person name="Arakawa K."/>
        </authorList>
    </citation>
    <scope>NUCLEOTIDE SEQUENCE</scope>
</reference>
<keyword evidence="12" id="KW-1185">Reference proteome</keyword>
<feature type="domain" description="C2H2-type" evidence="10">
    <location>
        <begin position="279"/>
        <end position="307"/>
    </location>
</feature>
<keyword evidence="5" id="KW-0862">Zinc</keyword>
<feature type="domain" description="C2H2-type" evidence="10">
    <location>
        <begin position="54"/>
        <end position="81"/>
    </location>
</feature>
<feature type="domain" description="C2H2-type" evidence="10">
    <location>
        <begin position="470"/>
        <end position="498"/>
    </location>
</feature>
<evidence type="ECO:0000313" key="11">
    <source>
        <dbReference type="EMBL" id="GFY40371.1"/>
    </source>
</evidence>
<evidence type="ECO:0000256" key="2">
    <source>
        <dbReference type="ARBA" id="ARBA00022723"/>
    </source>
</evidence>
<proteinExistence type="predicted"/>
<dbReference type="AlphaFoldDB" id="A0A8X6WUQ7"/>
<dbReference type="PANTHER" id="PTHR24379:SF121">
    <property type="entry name" value="C2H2-TYPE DOMAIN-CONTAINING PROTEIN"/>
    <property type="match status" value="1"/>
</dbReference>
<feature type="region of interest" description="Disordered" evidence="9">
    <location>
        <begin position="243"/>
        <end position="276"/>
    </location>
</feature>
<feature type="domain" description="C2H2-type" evidence="10">
    <location>
        <begin position="616"/>
        <end position="639"/>
    </location>
</feature>
<feature type="domain" description="C2H2-type" evidence="10">
    <location>
        <begin position="809"/>
        <end position="831"/>
    </location>
</feature>
<dbReference type="Gene3D" id="3.30.160.60">
    <property type="entry name" value="Classic Zinc Finger"/>
    <property type="match status" value="14"/>
</dbReference>
<dbReference type="PROSITE" id="PS00028">
    <property type="entry name" value="ZINC_FINGER_C2H2_1"/>
    <property type="match status" value="26"/>
</dbReference>
<feature type="region of interest" description="Disordered" evidence="9">
    <location>
        <begin position="970"/>
        <end position="1007"/>
    </location>
</feature>
<feature type="domain" description="C2H2-type" evidence="10">
    <location>
        <begin position="1044"/>
        <end position="1071"/>
    </location>
</feature>